<gene>
    <name evidence="1" type="ORF">B0J12DRAFT_77124</name>
</gene>
<reference evidence="1 2" key="1">
    <citation type="journal article" date="2021" name="Nat. Commun.">
        <title>Genetic determinants of endophytism in the Arabidopsis root mycobiome.</title>
        <authorList>
            <person name="Mesny F."/>
            <person name="Miyauchi S."/>
            <person name="Thiergart T."/>
            <person name="Pickel B."/>
            <person name="Atanasova L."/>
            <person name="Karlsson M."/>
            <person name="Huettel B."/>
            <person name="Barry K.W."/>
            <person name="Haridas S."/>
            <person name="Chen C."/>
            <person name="Bauer D."/>
            <person name="Andreopoulos W."/>
            <person name="Pangilinan J."/>
            <person name="LaButti K."/>
            <person name="Riley R."/>
            <person name="Lipzen A."/>
            <person name="Clum A."/>
            <person name="Drula E."/>
            <person name="Henrissat B."/>
            <person name="Kohler A."/>
            <person name="Grigoriev I.V."/>
            <person name="Martin F.M."/>
            <person name="Hacquard S."/>
        </authorList>
    </citation>
    <scope>NUCLEOTIDE SEQUENCE [LARGE SCALE GENOMIC DNA]</scope>
    <source>
        <strain evidence="1 2">MPI-SDFR-AT-0080</strain>
    </source>
</reference>
<proteinExistence type="predicted"/>
<evidence type="ECO:0000313" key="2">
    <source>
        <dbReference type="Proteomes" id="UP000774617"/>
    </source>
</evidence>
<protein>
    <submittedName>
        <fullName evidence="1">Uncharacterized protein</fullName>
    </submittedName>
</protein>
<name>A0ABQ8GEA2_9PEZI</name>
<keyword evidence="2" id="KW-1185">Reference proteome</keyword>
<organism evidence="1 2">
    <name type="scientific">Macrophomina phaseolina</name>
    <dbReference type="NCBI Taxonomy" id="35725"/>
    <lineage>
        <taxon>Eukaryota</taxon>
        <taxon>Fungi</taxon>
        <taxon>Dikarya</taxon>
        <taxon>Ascomycota</taxon>
        <taxon>Pezizomycotina</taxon>
        <taxon>Dothideomycetes</taxon>
        <taxon>Dothideomycetes incertae sedis</taxon>
        <taxon>Botryosphaeriales</taxon>
        <taxon>Botryosphaeriaceae</taxon>
        <taxon>Macrophomina</taxon>
    </lineage>
</organism>
<sequence length="215" mass="23526">MVEEEEEDAGHQASKDSDSTGAIWVKTKAAWSAAAIGERAVTRRMSSVWKQRCDAMRCDAMRCGHGRRGRESVLGLSGGRAERHDGLAPILPARRCSNSCAFSADSIDFVLVDDDRRAPALPLSFLGLRHPTRGPQTPSVPLARPLHLAVARGCKNLPTPAAIWTCEIHFAVSATRLWGPAARLHLDLPRATRDLRLMVGRHRVWTAQIARPGES</sequence>
<dbReference type="EMBL" id="JAGTJR010000012">
    <property type="protein sequence ID" value="KAH7051062.1"/>
    <property type="molecule type" value="Genomic_DNA"/>
</dbReference>
<accession>A0ABQ8GEA2</accession>
<dbReference type="Proteomes" id="UP000774617">
    <property type="component" value="Unassembled WGS sequence"/>
</dbReference>
<evidence type="ECO:0000313" key="1">
    <source>
        <dbReference type="EMBL" id="KAH7051062.1"/>
    </source>
</evidence>
<comment type="caution">
    <text evidence="1">The sequence shown here is derived from an EMBL/GenBank/DDBJ whole genome shotgun (WGS) entry which is preliminary data.</text>
</comment>